<dbReference type="EMBL" id="RJVU01079141">
    <property type="protein sequence ID" value="ROI15707.1"/>
    <property type="molecule type" value="Genomic_DNA"/>
</dbReference>
<protein>
    <submittedName>
        <fullName evidence="3">Transforming growth factor beta receptor type 3</fullName>
    </submittedName>
</protein>
<keyword evidence="3" id="KW-0675">Receptor</keyword>
<dbReference type="AlphaFoldDB" id="A0A3N0XE96"/>
<evidence type="ECO:0000313" key="4">
    <source>
        <dbReference type="Proteomes" id="UP000281406"/>
    </source>
</evidence>
<evidence type="ECO:0000259" key="2">
    <source>
        <dbReference type="Pfam" id="PF26060"/>
    </source>
</evidence>
<feature type="domain" description="TGFBR3/Endoglin-like N-terminal" evidence="2">
    <location>
        <begin position="35"/>
        <end position="67"/>
    </location>
</feature>
<evidence type="ECO:0000256" key="1">
    <source>
        <dbReference type="ARBA" id="ARBA00023180"/>
    </source>
</evidence>
<keyword evidence="1" id="KW-0325">Glycoprotein</keyword>
<comment type="caution">
    <text evidence="3">The sequence shown here is derived from an EMBL/GenBank/DDBJ whole genome shotgun (WGS) entry which is preliminary data.</text>
</comment>
<dbReference type="OrthoDB" id="6420824at2759"/>
<sequence length="107" mass="11552">MFMPCFLLFAGPLSRSPCELLPVGVGHPVQAMLKSFTALSGCASRGTTSLPQEVHIINLRKGNAQGAREKPAEGASITQLGRRRQKALFFTPARVQSPLGFYSEALH</sequence>
<proteinExistence type="predicted"/>
<accession>A0A3N0XE96</accession>
<dbReference type="Pfam" id="PF26060">
    <property type="entry name" value="TGFBR3_N"/>
    <property type="match status" value="1"/>
</dbReference>
<organism evidence="3 4">
    <name type="scientific">Anabarilius grahami</name>
    <name type="common">Kanglang fish</name>
    <name type="synonym">Barilius grahami</name>
    <dbReference type="NCBI Taxonomy" id="495550"/>
    <lineage>
        <taxon>Eukaryota</taxon>
        <taxon>Metazoa</taxon>
        <taxon>Chordata</taxon>
        <taxon>Craniata</taxon>
        <taxon>Vertebrata</taxon>
        <taxon>Euteleostomi</taxon>
        <taxon>Actinopterygii</taxon>
        <taxon>Neopterygii</taxon>
        <taxon>Teleostei</taxon>
        <taxon>Ostariophysi</taxon>
        <taxon>Cypriniformes</taxon>
        <taxon>Xenocyprididae</taxon>
        <taxon>Xenocypridinae</taxon>
        <taxon>Xenocypridinae incertae sedis</taxon>
        <taxon>Anabarilius</taxon>
    </lineage>
</organism>
<keyword evidence="4" id="KW-1185">Reference proteome</keyword>
<name>A0A3N0XE96_ANAGA</name>
<evidence type="ECO:0000313" key="3">
    <source>
        <dbReference type="EMBL" id="ROI15707.1"/>
    </source>
</evidence>
<dbReference type="Proteomes" id="UP000281406">
    <property type="component" value="Unassembled WGS sequence"/>
</dbReference>
<reference evidence="3 4" key="1">
    <citation type="submission" date="2018-10" db="EMBL/GenBank/DDBJ databases">
        <title>Genome assembly for a Yunnan-Guizhou Plateau 3E fish, Anabarilius grahami (Regan), and its evolutionary and genetic applications.</title>
        <authorList>
            <person name="Jiang W."/>
        </authorList>
    </citation>
    <scope>NUCLEOTIDE SEQUENCE [LARGE SCALE GENOMIC DNA]</scope>
    <source>
        <strain evidence="3">AG-KIZ</strain>
        <tissue evidence="3">Muscle</tissue>
    </source>
</reference>
<dbReference type="InterPro" id="IPR058899">
    <property type="entry name" value="TGFBR3/Endoglin-like_N"/>
</dbReference>
<gene>
    <name evidence="3" type="ORF">DPX16_20245</name>
</gene>